<proteinExistence type="predicted"/>
<feature type="domain" description="Peptidase C-terminal archaeal/bacterial" evidence="5">
    <location>
        <begin position="587"/>
        <end position="652"/>
    </location>
</feature>
<dbReference type="CDD" id="cd04818">
    <property type="entry name" value="PA_subtilisin_1"/>
    <property type="match status" value="1"/>
</dbReference>
<dbReference type="Gene3D" id="3.50.30.30">
    <property type="match status" value="1"/>
</dbReference>
<gene>
    <name evidence="6" type="ORF">ABNK63_15950</name>
</gene>
<reference evidence="6" key="1">
    <citation type="submission" date="2024-06" db="EMBL/GenBank/DDBJ databases">
        <authorList>
            <person name="Sun Y."/>
        </authorList>
    </citation>
    <scope>NUCLEOTIDE SEQUENCE</scope>
    <source>
        <strain evidence="6">IGA1.0</strain>
    </source>
</reference>
<feature type="chain" id="PRO_5043392046" evidence="3">
    <location>
        <begin position="27"/>
        <end position="672"/>
    </location>
</feature>
<dbReference type="Pfam" id="PF04151">
    <property type="entry name" value="PPC"/>
    <property type="match status" value="1"/>
</dbReference>
<evidence type="ECO:0000256" key="1">
    <source>
        <dbReference type="ARBA" id="ARBA00022729"/>
    </source>
</evidence>
<feature type="domain" description="PA" evidence="4">
    <location>
        <begin position="302"/>
        <end position="382"/>
    </location>
</feature>
<dbReference type="Gene3D" id="2.60.120.380">
    <property type="match status" value="1"/>
</dbReference>
<evidence type="ECO:0000259" key="4">
    <source>
        <dbReference type="Pfam" id="PF02225"/>
    </source>
</evidence>
<organism evidence="6">
    <name type="scientific">Rhodanobacter sp. IGA1.0</name>
    <dbReference type="NCBI Taxonomy" id="3158582"/>
    <lineage>
        <taxon>Bacteria</taxon>
        <taxon>Pseudomonadati</taxon>
        <taxon>Pseudomonadota</taxon>
        <taxon>Gammaproteobacteria</taxon>
        <taxon>Lysobacterales</taxon>
        <taxon>Rhodanobacteraceae</taxon>
        <taxon>Rhodanobacter</taxon>
    </lineage>
</organism>
<feature type="signal peptide" evidence="3">
    <location>
        <begin position="1"/>
        <end position="26"/>
    </location>
</feature>
<dbReference type="PANTHER" id="PTHR22702:SF1">
    <property type="entry name" value="PROTEASE-ASSOCIATED DOMAIN-CONTAINING PROTEIN 1"/>
    <property type="match status" value="1"/>
</dbReference>
<evidence type="ECO:0000256" key="2">
    <source>
        <dbReference type="ARBA" id="ARBA00023180"/>
    </source>
</evidence>
<dbReference type="InterPro" id="IPR007280">
    <property type="entry name" value="Peptidase_C_arc/bac"/>
</dbReference>
<name>A0AAU7QLE4_9GAMM</name>
<keyword evidence="2" id="KW-0325">Glycoprotein</keyword>
<dbReference type="InterPro" id="IPR003137">
    <property type="entry name" value="PA_domain"/>
</dbReference>
<evidence type="ECO:0000313" key="6">
    <source>
        <dbReference type="EMBL" id="XBS89864.1"/>
    </source>
</evidence>
<keyword evidence="1 3" id="KW-0732">Signal</keyword>
<dbReference type="EMBL" id="CP157948">
    <property type="protein sequence ID" value="XBS89864.1"/>
    <property type="molecule type" value="Genomic_DNA"/>
</dbReference>
<dbReference type="AlphaFoldDB" id="A0AAU7QLE4"/>
<sequence>MIRRKQLFAALLALGMCSFASTAAFAGEIKIVNLDAGTGQGLDDATPVSPVGGNPGTTRGQQALNVFQFAGDLWGAVLQSNVPVINTVTFTPLSCDATSGVLGSSGTNYIFAFNSPAPAGAIPDTWYHSALTDALSGTDAATENDLPANTPDIVSRFNSKLGSTGCLQTSAWYFGLDGNTPAGQINFLNVVLHEMAHGLGFSGFNNLSTGKQNQDQQDIYSTFVKDNSTGKMWTAMTDAERKTAALNDTHVVFTGSNVKGEASLSLAPLVTFDVTAPAGIAGSYDYNPAAFGAAPTPANFAGSVAAPTDPLACNAVDAGVSGKIALIDRGTCSFVIKVKNAQNAGATGVIIANNAAGAIIPAGEDASITIPVIGITQADGNTFKANLANLMVAFTPDPQARLGGTDAEGNVQLYAPTVLAQGSSFSHYDTRLTPNAIMEYAINQDLEGQIDLDLTPALLKDEGWKLNEGSQMLLTCNTGIPTWVPGGLVVGANVVANAKIIAAAAANVGDYRTAMGNYAAALASDGLITGGQASSLAACLGDAETQAQYDAWGPDNSGGPGGDADAIKLTNGVALGGQTGTAGGETLYSLDVPAGARGLSIRTFGGTGDVSVFVSVDAEPTSADYGYKSVHAGNTESVVLTRPNAGTYLIKVIGVKPYAGVNVQGSFVAPPQ</sequence>
<evidence type="ECO:0000256" key="3">
    <source>
        <dbReference type="SAM" id="SignalP"/>
    </source>
</evidence>
<protein>
    <submittedName>
        <fullName evidence="6">PA domain-containing protein</fullName>
    </submittedName>
</protein>
<dbReference type="RefSeq" id="WP_007807101.1">
    <property type="nucleotide sequence ID" value="NZ_CP157948.1"/>
</dbReference>
<dbReference type="PANTHER" id="PTHR22702">
    <property type="entry name" value="PROTEASE-ASSOCIATED DOMAIN-CONTAINING PROTEIN"/>
    <property type="match status" value="1"/>
</dbReference>
<dbReference type="InterPro" id="IPR046450">
    <property type="entry name" value="PA_dom_sf"/>
</dbReference>
<accession>A0AAU7QLE4</accession>
<dbReference type="Pfam" id="PF02225">
    <property type="entry name" value="PA"/>
    <property type="match status" value="1"/>
</dbReference>
<evidence type="ECO:0000259" key="5">
    <source>
        <dbReference type="Pfam" id="PF04151"/>
    </source>
</evidence>
<dbReference type="SUPFAM" id="SSF52025">
    <property type="entry name" value="PA domain"/>
    <property type="match status" value="1"/>
</dbReference>